<proteinExistence type="predicted"/>
<dbReference type="EMBL" id="JAVDTH010000011">
    <property type="protein sequence ID" value="MDR6712730.1"/>
    <property type="molecule type" value="Genomic_DNA"/>
</dbReference>
<protein>
    <submittedName>
        <fullName evidence="1">Multidrug efflux pump subunit AcrA (Membrane-fusion protein)</fullName>
    </submittedName>
</protein>
<dbReference type="Proteomes" id="UP001259587">
    <property type="component" value="Unassembled WGS sequence"/>
</dbReference>
<gene>
    <name evidence="1" type="ORF">J2W83_002331</name>
</gene>
<sequence length="177" mass="18744">MQPASEGRQRPVQQGQRVGQGMPLLALLDLSRLQVLAAVEERDLGQVQQGMPVSVSGEGFSGQVLQGRVVAIGLQARPGDGQGAWYDLLVELDAQPDPLALGVRLGMSAQVLVVVYRNEQGLAVPIEALRVGEQGERYVLYRAGADQPARRVEVGVGAAVIQGIEVQGLAAGYVLIQ</sequence>
<organism evidence="1 2">
    <name type="scientific">Pseudomonas hunanensis</name>
    <dbReference type="NCBI Taxonomy" id="1247546"/>
    <lineage>
        <taxon>Bacteria</taxon>
        <taxon>Pseudomonadati</taxon>
        <taxon>Pseudomonadota</taxon>
        <taxon>Gammaproteobacteria</taxon>
        <taxon>Pseudomonadales</taxon>
        <taxon>Pseudomonadaceae</taxon>
        <taxon>Pseudomonas</taxon>
    </lineage>
</organism>
<name>A0ACC6K2S7_9PSED</name>
<evidence type="ECO:0000313" key="1">
    <source>
        <dbReference type="EMBL" id="MDR6712730.1"/>
    </source>
</evidence>
<reference evidence="1" key="1">
    <citation type="submission" date="2023-07" db="EMBL/GenBank/DDBJ databases">
        <title>Sorghum-associated microbial communities from plants grown in Nebraska, USA.</title>
        <authorList>
            <person name="Schachtman D."/>
        </authorList>
    </citation>
    <scope>NUCLEOTIDE SEQUENCE</scope>
    <source>
        <strain evidence="1">BE56</strain>
    </source>
</reference>
<evidence type="ECO:0000313" key="2">
    <source>
        <dbReference type="Proteomes" id="UP001259587"/>
    </source>
</evidence>
<keyword evidence="2" id="KW-1185">Reference proteome</keyword>
<comment type="caution">
    <text evidence="1">The sequence shown here is derived from an EMBL/GenBank/DDBJ whole genome shotgun (WGS) entry which is preliminary data.</text>
</comment>
<accession>A0ACC6K2S7</accession>